<organism evidence="1 2">
    <name type="scientific">Floridaenema flaviceps BLCC-F50</name>
    <dbReference type="NCBI Taxonomy" id="3153642"/>
    <lineage>
        <taxon>Bacteria</taxon>
        <taxon>Bacillati</taxon>
        <taxon>Cyanobacteriota</taxon>
        <taxon>Cyanophyceae</taxon>
        <taxon>Oscillatoriophycideae</taxon>
        <taxon>Aerosakkonematales</taxon>
        <taxon>Aerosakkonemataceae</taxon>
        <taxon>Floridanema</taxon>
        <taxon>Floridanema flaviceps</taxon>
    </lineage>
</organism>
<dbReference type="Proteomes" id="UP001576784">
    <property type="component" value="Unassembled WGS sequence"/>
</dbReference>
<keyword evidence="2" id="KW-1185">Reference proteome</keyword>
<reference evidence="1 2" key="1">
    <citation type="submission" date="2024-09" db="EMBL/GenBank/DDBJ databases">
        <title>Floridaenema gen nov. (Aerosakkonemataceae, Aerosakkonematales ord. nov., Cyanobacteria) from benthic tropical and subtropical fresh waters, with the description of four new species.</title>
        <authorList>
            <person name="Moretto J.A."/>
            <person name="Berthold D.E."/>
            <person name="Lefler F.W."/>
            <person name="Huang I.-S."/>
            <person name="Laughinghouse H. IV."/>
        </authorList>
    </citation>
    <scope>NUCLEOTIDE SEQUENCE [LARGE SCALE GENOMIC DNA]</scope>
    <source>
        <strain evidence="1 2">BLCC-F50</strain>
    </source>
</reference>
<gene>
    <name evidence="1" type="ORF">ACE1CI_00705</name>
</gene>
<dbReference type="EMBL" id="JBHFNR010000005">
    <property type="protein sequence ID" value="MFB2891444.1"/>
    <property type="molecule type" value="Genomic_DNA"/>
</dbReference>
<proteinExistence type="predicted"/>
<name>A0ABV4XI99_9CYAN</name>
<sequence length="151" mass="17291">MASQELESIEIVAADIIDSTVEVGSDRIWRGSGKEPQWDNPKSTKAYDHIIRHHGSKLKSSNLQGRAASKNRDQGQWLNEQDWVIAEKLIPKYYGQYIIKFNRPIGRVYHPDGRITENVYYVEIGRNADGTIKYAYPIVKPKEKSKESEVS</sequence>
<dbReference type="RefSeq" id="WP_413261119.1">
    <property type="nucleotide sequence ID" value="NZ_JBHFNR010000005.1"/>
</dbReference>
<evidence type="ECO:0000313" key="1">
    <source>
        <dbReference type="EMBL" id="MFB2891444.1"/>
    </source>
</evidence>
<evidence type="ECO:0008006" key="3">
    <source>
        <dbReference type="Google" id="ProtNLM"/>
    </source>
</evidence>
<comment type="caution">
    <text evidence="1">The sequence shown here is derived from an EMBL/GenBank/DDBJ whole genome shotgun (WGS) entry which is preliminary data.</text>
</comment>
<accession>A0ABV4XI99</accession>
<evidence type="ECO:0000313" key="2">
    <source>
        <dbReference type="Proteomes" id="UP001576784"/>
    </source>
</evidence>
<protein>
    <recommendedName>
        <fullName evidence="3">HNH endonuclease</fullName>
    </recommendedName>
</protein>